<name>A0A853MAH1_9CYAN</name>
<protein>
    <recommendedName>
        <fullName evidence="3">Lipoprotein</fullName>
    </recommendedName>
</protein>
<dbReference type="Proteomes" id="UP000093903">
    <property type="component" value="Unassembled WGS sequence"/>
</dbReference>
<reference evidence="1 2" key="1">
    <citation type="submission" date="2016-05" db="EMBL/GenBank/DDBJ databases">
        <title>First complete genome of the cyanobacterium Cylindrospermopsis raciborskii CS505, containing a circular chromosome and a single extrachromosomal element.</title>
        <authorList>
            <person name="Fuentes J."/>
            <person name="Tamames J."/>
            <person name="Allen E."/>
            <person name="Plominski A."/>
            <person name="Vasquez M."/>
        </authorList>
    </citation>
    <scope>NUCLEOTIDE SEQUENCE [LARGE SCALE GENOMIC DNA]</scope>
    <source>
        <strain evidence="1 2">CS505</strain>
    </source>
</reference>
<evidence type="ECO:0008006" key="3">
    <source>
        <dbReference type="Google" id="ProtNLM"/>
    </source>
</evidence>
<accession>A0A853MAH1</accession>
<dbReference type="EMBL" id="LYXA01000001">
    <property type="protein sequence ID" value="OBU75993.1"/>
    <property type="molecule type" value="Genomic_DNA"/>
</dbReference>
<evidence type="ECO:0000313" key="2">
    <source>
        <dbReference type="Proteomes" id="UP000093903"/>
    </source>
</evidence>
<dbReference type="AlphaFoldDB" id="A0A853MAH1"/>
<organism evidence="1 2">
    <name type="scientific">Cylindrospermopsis raciborskii CS-505</name>
    <dbReference type="NCBI Taxonomy" id="533240"/>
    <lineage>
        <taxon>Bacteria</taxon>
        <taxon>Bacillati</taxon>
        <taxon>Cyanobacteriota</taxon>
        <taxon>Cyanophyceae</taxon>
        <taxon>Nostocales</taxon>
        <taxon>Aphanizomenonaceae</taxon>
        <taxon>Cylindrospermopsis</taxon>
    </lineage>
</organism>
<proteinExistence type="predicted"/>
<gene>
    <name evidence="1" type="ORF">A9P98_06405</name>
</gene>
<dbReference type="PROSITE" id="PS51257">
    <property type="entry name" value="PROKAR_LIPOPROTEIN"/>
    <property type="match status" value="1"/>
</dbReference>
<sequence>MRKSMAWLCLYIGFLVTGCTQSKVSQCQQLLEAVSEGSMMIDQSKGSQIATSLKLAQDLGNTSKAIKKLHLTDPQLQKFQSDLGQNFAGLSHYIGKAAKSLSEAKKKLNSPSGQEKFRYAKRGIESSLTTAEAAGKQLDTLGNKLNKYCNPNK</sequence>
<comment type="caution">
    <text evidence="1">The sequence shown here is derived from an EMBL/GenBank/DDBJ whole genome shotgun (WGS) entry which is preliminary data.</text>
</comment>
<evidence type="ECO:0000313" key="1">
    <source>
        <dbReference type="EMBL" id="OBU75993.1"/>
    </source>
</evidence>
<dbReference type="RefSeq" id="WP_040010303.1">
    <property type="nucleotide sequence ID" value="NZ_ACYA01000091.1"/>
</dbReference>